<name>A0A6C6Z5B3_SALPB</name>
<protein>
    <recommendedName>
        <fullName evidence="3">Integrase</fullName>
    </recommendedName>
</protein>
<dbReference type="Proteomes" id="UP000008556">
    <property type="component" value="Chromosome"/>
</dbReference>
<evidence type="ECO:0000313" key="2">
    <source>
        <dbReference type="Proteomes" id="UP000008556"/>
    </source>
</evidence>
<dbReference type="AlphaFoldDB" id="A0A6C6Z5B3"/>
<sequence>MVRASRCHRLNMKTYIINDSEVSRLSVVIHRYAHLAPNHLTEHARKIDDIFGDDVPNMSHMENKEEIKKRNTLIYKWRALQDSNLRPTA</sequence>
<organism evidence="1 2">
    <name type="scientific">Salmonella paratyphi B (strain ATCC BAA-1250 / SPB7)</name>
    <dbReference type="NCBI Taxonomy" id="1016998"/>
    <lineage>
        <taxon>Bacteria</taxon>
        <taxon>Pseudomonadati</taxon>
        <taxon>Pseudomonadota</taxon>
        <taxon>Gammaproteobacteria</taxon>
        <taxon>Enterobacterales</taxon>
        <taxon>Enterobacteriaceae</taxon>
        <taxon>Salmonella</taxon>
    </lineage>
</organism>
<dbReference type="EMBL" id="CP000886">
    <property type="protein sequence ID" value="ABX68371.1"/>
    <property type="molecule type" value="Genomic_DNA"/>
</dbReference>
<dbReference type="KEGG" id="spq:SPAB_03007"/>
<evidence type="ECO:0008006" key="3">
    <source>
        <dbReference type="Google" id="ProtNLM"/>
    </source>
</evidence>
<accession>A0A6C6Z5B3</accession>
<reference evidence="1 2" key="1">
    <citation type="submission" date="2007-11" db="EMBL/GenBank/DDBJ databases">
        <authorList>
            <consortium name="The Salmonella enterica serovar Paratyphi B Genome Sequencing Project"/>
            <person name="McClelland M."/>
            <person name="Sanderson E.K."/>
            <person name="Porwollik S."/>
            <person name="Spieth J."/>
            <person name="Clifton W.S."/>
            <person name="Fulton R."/>
            <person name="Cordes M."/>
            <person name="Wollam A."/>
            <person name="Shah N."/>
            <person name="Pepin K."/>
            <person name="Bhonagiri V."/>
            <person name="Nash W."/>
            <person name="Johnson M."/>
            <person name="Thiruvilangam P."/>
            <person name="Wilson R."/>
        </authorList>
    </citation>
    <scope>NUCLEOTIDE SEQUENCE [LARGE SCALE GENOMIC DNA]</scope>
    <source>
        <strain evidence="2">ATCC BAA-1250 / SPB7</strain>
    </source>
</reference>
<evidence type="ECO:0000313" key="1">
    <source>
        <dbReference type="EMBL" id="ABX68371.1"/>
    </source>
</evidence>
<gene>
    <name evidence="1" type="ordered locus">SPAB_03007</name>
</gene>
<proteinExistence type="predicted"/>